<dbReference type="PANTHER" id="PTHR13136:SF11">
    <property type="entry name" value="TESTIS-EXPRESSED PROTEIN 30"/>
    <property type="match status" value="1"/>
</dbReference>
<dbReference type="Proteomes" id="UP000549113">
    <property type="component" value="Unassembled WGS sequence"/>
</dbReference>
<organism evidence="2 3">
    <name type="scientific">Microbacterium invictum</name>
    <dbReference type="NCBI Taxonomy" id="515415"/>
    <lineage>
        <taxon>Bacteria</taxon>
        <taxon>Bacillati</taxon>
        <taxon>Actinomycetota</taxon>
        <taxon>Actinomycetes</taxon>
        <taxon>Micrococcales</taxon>
        <taxon>Microbacteriaceae</taxon>
        <taxon>Microbacterium</taxon>
    </lineage>
</organism>
<evidence type="ECO:0000313" key="2">
    <source>
        <dbReference type="EMBL" id="MBB4138771.1"/>
    </source>
</evidence>
<evidence type="ECO:0000259" key="1">
    <source>
        <dbReference type="Pfam" id="PF20408"/>
    </source>
</evidence>
<name>A0AA40SM81_9MICO</name>
<accession>A0AA40SM81</accession>
<dbReference type="RefSeq" id="WP_183498508.1">
    <property type="nucleotide sequence ID" value="NZ_BAABCO010000003.1"/>
</dbReference>
<sequence>MATIEVALPAGPVTVSAEFDTPASAWAAVALAHGAGAGMDHPFLVGFAAALREQGLATLRFNFPYVEAGRRMPGPAAHAIVTWRAVMAELAARVPGIPHVAAGKSYGGRMASMAAADSVIAPAALVYLGYPLHPPGNPERTRTAHLSHVVPPQLFVEGTNDPFIQPLAQLEDAVAACQDAETTWITGGGHSFEVKGNKRPPAEVAAALAPGVAEWLRTRLGETESPARP</sequence>
<proteinExistence type="predicted"/>
<evidence type="ECO:0000313" key="3">
    <source>
        <dbReference type="Proteomes" id="UP000549113"/>
    </source>
</evidence>
<dbReference type="PANTHER" id="PTHR13136">
    <property type="entry name" value="TESTIS DEVELOPMENT PROTEIN PRTD"/>
    <property type="match status" value="1"/>
</dbReference>
<feature type="domain" description="KANL3/Tex30 alpha/beta hydrolase-like" evidence="1">
    <location>
        <begin position="27"/>
        <end position="196"/>
    </location>
</feature>
<reference evidence="2 3" key="1">
    <citation type="submission" date="2020-08" db="EMBL/GenBank/DDBJ databases">
        <title>Sequencing the genomes of 1000 actinobacteria strains.</title>
        <authorList>
            <person name="Klenk H.-P."/>
        </authorList>
    </citation>
    <scope>NUCLEOTIDE SEQUENCE [LARGE SCALE GENOMIC DNA]</scope>
    <source>
        <strain evidence="2 3">DSM 19600</strain>
    </source>
</reference>
<dbReference type="AlphaFoldDB" id="A0AA40SM81"/>
<dbReference type="Gene3D" id="3.40.50.1820">
    <property type="entry name" value="alpha/beta hydrolase"/>
    <property type="match status" value="1"/>
</dbReference>
<dbReference type="InterPro" id="IPR046879">
    <property type="entry name" value="KANL3/Tex30_Abhydrolase"/>
</dbReference>
<dbReference type="Pfam" id="PF20408">
    <property type="entry name" value="Abhydrolase_11"/>
    <property type="match status" value="1"/>
</dbReference>
<keyword evidence="3" id="KW-1185">Reference proteome</keyword>
<gene>
    <name evidence="2" type="ORF">BKA10_000565</name>
</gene>
<protein>
    <recommendedName>
        <fullName evidence="1">KANL3/Tex30 alpha/beta hydrolase-like domain-containing protein</fullName>
    </recommendedName>
</protein>
<dbReference type="InterPro" id="IPR029058">
    <property type="entry name" value="AB_hydrolase_fold"/>
</dbReference>
<dbReference type="SUPFAM" id="SSF53474">
    <property type="entry name" value="alpha/beta-Hydrolases"/>
    <property type="match status" value="1"/>
</dbReference>
<comment type="caution">
    <text evidence="2">The sequence shown here is derived from an EMBL/GenBank/DDBJ whole genome shotgun (WGS) entry which is preliminary data.</text>
</comment>
<dbReference type="EMBL" id="JACIFH010000001">
    <property type="protein sequence ID" value="MBB4138771.1"/>
    <property type="molecule type" value="Genomic_DNA"/>
</dbReference>
<dbReference type="InterPro" id="IPR026555">
    <property type="entry name" value="NSL3/Tex30"/>
</dbReference>